<dbReference type="OrthoDB" id="5502466at2"/>
<dbReference type="RefSeq" id="WP_054558189.1">
    <property type="nucleotide sequence ID" value="NZ_LDJX01000002.1"/>
</dbReference>
<accession>A0A0N8H469</accession>
<dbReference type="EMBL" id="LDJX01000002">
    <property type="protein sequence ID" value="KPM32540.1"/>
    <property type="molecule type" value="Genomic_DNA"/>
</dbReference>
<reference evidence="1 2" key="1">
    <citation type="submission" date="2015-09" db="EMBL/GenBank/DDBJ databases">
        <title>Genome sequence of the marine flavobacterium Croceitalea dokdonensis DOKDO 023 that contains proton- and sodium-pumping rhodopsins.</title>
        <authorList>
            <person name="Kwon S.-K."/>
            <person name="Lee H.K."/>
            <person name="Kwak M.-J."/>
            <person name="Kim J.F."/>
        </authorList>
    </citation>
    <scope>NUCLEOTIDE SEQUENCE [LARGE SCALE GENOMIC DNA]</scope>
    <source>
        <strain evidence="1 2">DOKDO 023</strain>
    </source>
</reference>
<keyword evidence="2" id="KW-1185">Reference proteome</keyword>
<proteinExistence type="predicted"/>
<comment type="caution">
    <text evidence="1">The sequence shown here is derived from an EMBL/GenBank/DDBJ whole genome shotgun (WGS) entry which is preliminary data.</text>
</comment>
<organism evidence="1 2">
    <name type="scientific">Croceitalea dokdonensis DOKDO 023</name>
    <dbReference type="NCBI Taxonomy" id="1300341"/>
    <lineage>
        <taxon>Bacteria</taxon>
        <taxon>Pseudomonadati</taxon>
        <taxon>Bacteroidota</taxon>
        <taxon>Flavobacteriia</taxon>
        <taxon>Flavobacteriales</taxon>
        <taxon>Flavobacteriaceae</taxon>
        <taxon>Croceitalea</taxon>
    </lineage>
</organism>
<dbReference type="PATRIC" id="fig|1300341.3.peg.1171"/>
<sequence>MGDQQELINRWDAFLKKIEARFSESLQHAEAACLEQLVETDHDYETVYRSWQGMKAQIHELIQKIDAVWHGKVRPEMQAVGDFYNEEGYKASDTNDRLIDELFRFERILEGKLSQQFYDHAIQIANKKASCSQCDADLEIKKDIFRAQYITCGYCNAVNTVEPETKFIKIGWGIIDNIAALKAQPEYDAMEKASDTLSKQRKTERDDSHWSAYENAYYAYWEKYFNERIKLNSDAKERYEADMQRKRTEFEAYKRIQTS</sequence>
<gene>
    <name evidence="1" type="ORF">I595_958</name>
</gene>
<dbReference type="STRING" id="1300341.I595_958"/>
<evidence type="ECO:0000313" key="1">
    <source>
        <dbReference type="EMBL" id="KPM32540.1"/>
    </source>
</evidence>
<dbReference type="Proteomes" id="UP000050280">
    <property type="component" value="Unassembled WGS sequence"/>
</dbReference>
<evidence type="ECO:0000313" key="2">
    <source>
        <dbReference type="Proteomes" id="UP000050280"/>
    </source>
</evidence>
<name>A0A0N8H469_9FLAO</name>
<protein>
    <submittedName>
        <fullName evidence="1">Uncharacterized protein</fullName>
    </submittedName>
</protein>
<dbReference type="AlphaFoldDB" id="A0A0N8H469"/>